<dbReference type="EMBL" id="GIIL01007284">
    <property type="protein sequence ID" value="NOV51010.1"/>
    <property type="molecule type" value="Transcribed_RNA"/>
</dbReference>
<protein>
    <submittedName>
        <fullName evidence="2">Putative secreted protein</fullName>
    </submittedName>
</protein>
<organism evidence="2">
    <name type="scientific">Xenopsylla cheopis</name>
    <name type="common">Oriental rat flea</name>
    <name type="synonym">Pulex cheopis</name>
    <dbReference type="NCBI Taxonomy" id="163159"/>
    <lineage>
        <taxon>Eukaryota</taxon>
        <taxon>Metazoa</taxon>
        <taxon>Ecdysozoa</taxon>
        <taxon>Arthropoda</taxon>
        <taxon>Hexapoda</taxon>
        <taxon>Insecta</taxon>
        <taxon>Pterygota</taxon>
        <taxon>Neoptera</taxon>
        <taxon>Endopterygota</taxon>
        <taxon>Siphonaptera</taxon>
        <taxon>Pulicidae</taxon>
        <taxon>Xenopsyllinae</taxon>
        <taxon>Xenopsylla</taxon>
    </lineage>
</organism>
<evidence type="ECO:0000313" key="2">
    <source>
        <dbReference type="EMBL" id="NOV51010.1"/>
    </source>
</evidence>
<sequence>MSCVLVCWVVMDHVIYLLLPMCSLSAARGGHTTAPLFLWCTTPGLVELWSVATKPSLVFLQTGVGHPF</sequence>
<reference evidence="2" key="1">
    <citation type="submission" date="2020-03" db="EMBL/GenBank/DDBJ databases">
        <title>Transcriptomic Profiling of the Digestive Tract of the Rat Flea, Xenopsylla cheopis, Following Blood Feeding and Infection with Yersinia pestis.</title>
        <authorList>
            <person name="Bland D.M."/>
            <person name="Martens C.A."/>
            <person name="Virtaneva K."/>
            <person name="Kanakabandi K."/>
            <person name="Long D."/>
            <person name="Rosenke R."/>
            <person name="Saturday G.A."/>
            <person name="Hoyt F.H."/>
            <person name="Bruno D.P."/>
            <person name="Ribeiro J.M.C."/>
            <person name="Hinnebusch J."/>
        </authorList>
    </citation>
    <scope>NUCLEOTIDE SEQUENCE</scope>
</reference>
<keyword evidence="1" id="KW-0732">Signal</keyword>
<evidence type="ECO:0000256" key="1">
    <source>
        <dbReference type="SAM" id="SignalP"/>
    </source>
</evidence>
<name>A0A6M2DZ79_XENCH</name>
<dbReference type="AlphaFoldDB" id="A0A6M2DZ79"/>
<feature type="signal peptide" evidence="1">
    <location>
        <begin position="1"/>
        <end position="27"/>
    </location>
</feature>
<proteinExistence type="predicted"/>
<accession>A0A6M2DZ79</accession>
<feature type="chain" id="PRO_5026801903" evidence="1">
    <location>
        <begin position="28"/>
        <end position="68"/>
    </location>
</feature>